<dbReference type="Gene3D" id="2.40.10.10">
    <property type="entry name" value="Trypsin-like serine proteases"/>
    <property type="match status" value="2"/>
</dbReference>
<dbReference type="PANTHER" id="PTHR24253:SF153">
    <property type="entry name" value="SERINE PROTEASE HEPSIN"/>
    <property type="match status" value="1"/>
</dbReference>
<protein>
    <submittedName>
        <fullName evidence="4">Trypsin</fullName>
    </submittedName>
</protein>
<dbReference type="SMART" id="SM00020">
    <property type="entry name" value="Tryp_SPc"/>
    <property type="match status" value="1"/>
</dbReference>
<dbReference type="GO" id="GO:0004252">
    <property type="term" value="F:serine-type endopeptidase activity"/>
    <property type="evidence" value="ECO:0007669"/>
    <property type="project" value="InterPro"/>
</dbReference>
<proteinExistence type="predicted"/>
<gene>
    <name evidence="4" type="ORF">OESDEN_05847</name>
</gene>
<dbReference type="InterPro" id="IPR033116">
    <property type="entry name" value="TRYPSIN_SER"/>
</dbReference>
<evidence type="ECO:0000256" key="1">
    <source>
        <dbReference type="ARBA" id="ARBA00023157"/>
    </source>
</evidence>
<dbReference type="GO" id="GO:0006508">
    <property type="term" value="P:proteolysis"/>
    <property type="evidence" value="ECO:0007669"/>
    <property type="project" value="UniProtKB-KW"/>
</dbReference>
<keyword evidence="2" id="KW-0378">Hydrolase</keyword>
<evidence type="ECO:0000313" key="5">
    <source>
        <dbReference type="Proteomes" id="UP000053660"/>
    </source>
</evidence>
<dbReference type="EMBL" id="KN550413">
    <property type="protein sequence ID" value="KHJ94221.1"/>
    <property type="molecule type" value="Genomic_DNA"/>
</dbReference>
<keyword evidence="2" id="KW-0645">Protease</keyword>
<sequence>MKEMARTAVFTSSDVRLYSIGQSSSENHLVKKSYGGRKFENNEYPWTVIIIAEEKQMLCSGVQISPRHILTAAHCVLLYDNVDAAKSCSSNDSYRVTSVATNPDQILVYVGTRRNDCNSLASCLLYKSLYQPTKVTSGEFTPCGPSNDIALIELSKDISQNDSTPICMPSENLDLAEVLYSSGSGQDPRSPATLSDPVGRYSRGQQVVAQKRLLTDEVLRVIITETFAKGSCPGDSGGPLFQTDENGRYILVGIASASIPGCMKPYNRRQSPYENRLAKKSYGGRKFEDNEYPWTAFIAAKEK</sequence>
<dbReference type="InterPro" id="IPR018114">
    <property type="entry name" value="TRYPSIN_HIS"/>
</dbReference>
<organism evidence="4 5">
    <name type="scientific">Oesophagostomum dentatum</name>
    <name type="common">Nodular worm</name>
    <dbReference type="NCBI Taxonomy" id="61180"/>
    <lineage>
        <taxon>Eukaryota</taxon>
        <taxon>Metazoa</taxon>
        <taxon>Ecdysozoa</taxon>
        <taxon>Nematoda</taxon>
        <taxon>Chromadorea</taxon>
        <taxon>Rhabditida</taxon>
        <taxon>Rhabditina</taxon>
        <taxon>Rhabditomorpha</taxon>
        <taxon>Strongyloidea</taxon>
        <taxon>Strongylidae</taxon>
        <taxon>Oesophagostomum</taxon>
    </lineage>
</organism>
<accession>A0A0B1TDP1</accession>
<dbReference type="PROSITE" id="PS50240">
    <property type="entry name" value="TRYPSIN_DOM"/>
    <property type="match status" value="1"/>
</dbReference>
<dbReference type="InterPro" id="IPR009003">
    <property type="entry name" value="Peptidase_S1_PA"/>
</dbReference>
<name>A0A0B1TDP1_OESDE</name>
<dbReference type="OrthoDB" id="7754674at2759"/>
<dbReference type="PRINTS" id="PR00722">
    <property type="entry name" value="CHYMOTRYPSIN"/>
</dbReference>
<dbReference type="Pfam" id="PF00089">
    <property type="entry name" value="Trypsin"/>
    <property type="match status" value="1"/>
</dbReference>
<dbReference type="InterPro" id="IPR001254">
    <property type="entry name" value="Trypsin_dom"/>
</dbReference>
<evidence type="ECO:0000259" key="3">
    <source>
        <dbReference type="PROSITE" id="PS50240"/>
    </source>
</evidence>
<evidence type="ECO:0000313" key="4">
    <source>
        <dbReference type="EMBL" id="KHJ94221.1"/>
    </source>
</evidence>
<keyword evidence="2" id="KW-0720">Serine protease</keyword>
<dbReference type="SUPFAM" id="SSF50494">
    <property type="entry name" value="Trypsin-like serine proteases"/>
    <property type="match status" value="1"/>
</dbReference>
<dbReference type="InterPro" id="IPR043504">
    <property type="entry name" value="Peptidase_S1_PA_chymotrypsin"/>
</dbReference>
<dbReference type="InterPro" id="IPR001314">
    <property type="entry name" value="Peptidase_S1A"/>
</dbReference>
<dbReference type="PROSITE" id="PS00135">
    <property type="entry name" value="TRYPSIN_SER"/>
    <property type="match status" value="1"/>
</dbReference>
<dbReference type="PANTHER" id="PTHR24253">
    <property type="entry name" value="TRANSMEMBRANE PROTEASE SERINE"/>
    <property type="match status" value="1"/>
</dbReference>
<dbReference type="Proteomes" id="UP000053660">
    <property type="component" value="Unassembled WGS sequence"/>
</dbReference>
<evidence type="ECO:0000256" key="2">
    <source>
        <dbReference type="RuleBase" id="RU363034"/>
    </source>
</evidence>
<dbReference type="PROSITE" id="PS00134">
    <property type="entry name" value="TRYPSIN_HIS"/>
    <property type="match status" value="1"/>
</dbReference>
<keyword evidence="5" id="KW-1185">Reference proteome</keyword>
<reference evidence="4 5" key="1">
    <citation type="submission" date="2014-03" db="EMBL/GenBank/DDBJ databases">
        <title>Draft genome of the hookworm Oesophagostomum dentatum.</title>
        <authorList>
            <person name="Mitreva M."/>
        </authorList>
    </citation>
    <scope>NUCLEOTIDE SEQUENCE [LARGE SCALE GENOMIC DNA]</scope>
    <source>
        <strain evidence="4 5">OD-Hann</strain>
    </source>
</reference>
<feature type="domain" description="Peptidase S1" evidence="3">
    <location>
        <begin position="33"/>
        <end position="300"/>
    </location>
</feature>
<keyword evidence="1" id="KW-1015">Disulfide bond</keyword>
<dbReference type="AlphaFoldDB" id="A0A0B1TDP1"/>